<dbReference type="Proteomes" id="UP001179952">
    <property type="component" value="Unassembled WGS sequence"/>
</dbReference>
<reference evidence="1" key="2">
    <citation type="submission" date="2023-06" db="EMBL/GenBank/DDBJ databases">
        <authorList>
            <person name="Ma L."/>
            <person name="Liu K.-W."/>
            <person name="Li Z."/>
            <person name="Hsiao Y.-Y."/>
            <person name="Qi Y."/>
            <person name="Fu T."/>
            <person name="Tang G."/>
            <person name="Zhang D."/>
            <person name="Sun W.-H."/>
            <person name="Liu D.-K."/>
            <person name="Li Y."/>
            <person name="Chen G.-Z."/>
            <person name="Liu X.-D."/>
            <person name="Liao X.-Y."/>
            <person name="Jiang Y.-T."/>
            <person name="Yu X."/>
            <person name="Hao Y."/>
            <person name="Huang J."/>
            <person name="Zhao X.-W."/>
            <person name="Ke S."/>
            <person name="Chen Y.-Y."/>
            <person name="Wu W.-L."/>
            <person name="Hsu J.-L."/>
            <person name="Lin Y.-F."/>
            <person name="Huang M.-D."/>
            <person name="Li C.-Y."/>
            <person name="Huang L."/>
            <person name="Wang Z.-W."/>
            <person name="Zhao X."/>
            <person name="Zhong W.-Y."/>
            <person name="Peng D.-H."/>
            <person name="Ahmad S."/>
            <person name="Lan S."/>
            <person name="Zhang J.-S."/>
            <person name="Tsai W.-C."/>
            <person name="Van De Peer Y."/>
            <person name="Liu Z.-J."/>
        </authorList>
    </citation>
    <scope>NUCLEOTIDE SEQUENCE</scope>
    <source>
        <strain evidence="1">SCP</strain>
        <tissue evidence="1">Leaves</tissue>
    </source>
</reference>
<dbReference type="EMBL" id="JAUJYN010000011">
    <property type="protein sequence ID" value="KAK1260363.1"/>
    <property type="molecule type" value="Genomic_DNA"/>
</dbReference>
<dbReference type="InterPro" id="IPR025886">
    <property type="entry name" value="PP2-like"/>
</dbReference>
<protein>
    <submittedName>
        <fullName evidence="1">F-box protein PP2-B11</fullName>
    </submittedName>
</protein>
<evidence type="ECO:0000313" key="2">
    <source>
        <dbReference type="Proteomes" id="UP001179952"/>
    </source>
</evidence>
<evidence type="ECO:0000313" key="1">
    <source>
        <dbReference type="EMBL" id="KAK1260363.1"/>
    </source>
</evidence>
<dbReference type="Pfam" id="PF14299">
    <property type="entry name" value="PP2"/>
    <property type="match status" value="1"/>
</dbReference>
<sequence length="118" mass="13264">MDVKILSGDTTYAAYLVFKLSDEVYGLDWPPQLSCVRFRDHALSHNVCIHPQVIGMPDPPTGRVPRWRGDGWMEVEMGEFYVENGAEGEVDMSLTEANGGQWKKGLIVLGIEVRPKEE</sequence>
<proteinExistence type="predicted"/>
<gene>
    <name evidence="1" type="ORF">QJS04_geneDACA002355</name>
</gene>
<accession>A0AAV9A8A6</accession>
<comment type="caution">
    <text evidence="1">The sequence shown here is derived from an EMBL/GenBank/DDBJ whole genome shotgun (WGS) entry which is preliminary data.</text>
</comment>
<dbReference type="PANTHER" id="PTHR32278">
    <property type="entry name" value="F-BOX DOMAIN-CONTAINING PROTEIN"/>
    <property type="match status" value="1"/>
</dbReference>
<organism evidence="1 2">
    <name type="scientific">Acorus gramineus</name>
    <name type="common">Dwarf sweet flag</name>
    <dbReference type="NCBI Taxonomy" id="55184"/>
    <lineage>
        <taxon>Eukaryota</taxon>
        <taxon>Viridiplantae</taxon>
        <taxon>Streptophyta</taxon>
        <taxon>Embryophyta</taxon>
        <taxon>Tracheophyta</taxon>
        <taxon>Spermatophyta</taxon>
        <taxon>Magnoliopsida</taxon>
        <taxon>Liliopsida</taxon>
        <taxon>Acoraceae</taxon>
        <taxon>Acorus</taxon>
    </lineage>
</organism>
<keyword evidence="2" id="KW-1185">Reference proteome</keyword>
<dbReference type="PANTHER" id="PTHR32278:SF111">
    <property type="entry name" value="F-BOX PROTEIN PP2-B12-RELATED"/>
    <property type="match status" value="1"/>
</dbReference>
<dbReference type="AlphaFoldDB" id="A0AAV9A8A6"/>
<name>A0AAV9A8A6_ACOGR</name>
<reference evidence="1" key="1">
    <citation type="journal article" date="2023" name="Nat. Commun.">
        <title>Diploid and tetraploid genomes of Acorus and the evolution of monocots.</title>
        <authorList>
            <person name="Ma L."/>
            <person name="Liu K.W."/>
            <person name="Li Z."/>
            <person name="Hsiao Y.Y."/>
            <person name="Qi Y."/>
            <person name="Fu T."/>
            <person name="Tang G.D."/>
            <person name="Zhang D."/>
            <person name="Sun W.H."/>
            <person name="Liu D.K."/>
            <person name="Li Y."/>
            <person name="Chen G.Z."/>
            <person name="Liu X.D."/>
            <person name="Liao X.Y."/>
            <person name="Jiang Y.T."/>
            <person name="Yu X."/>
            <person name="Hao Y."/>
            <person name="Huang J."/>
            <person name="Zhao X.W."/>
            <person name="Ke S."/>
            <person name="Chen Y.Y."/>
            <person name="Wu W.L."/>
            <person name="Hsu J.L."/>
            <person name="Lin Y.F."/>
            <person name="Huang M.D."/>
            <person name="Li C.Y."/>
            <person name="Huang L."/>
            <person name="Wang Z.W."/>
            <person name="Zhao X."/>
            <person name="Zhong W.Y."/>
            <person name="Peng D.H."/>
            <person name="Ahmad S."/>
            <person name="Lan S."/>
            <person name="Zhang J.S."/>
            <person name="Tsai W.C."/>
            <person name="Van de Peer Y."/>
            <person name="Liu Z.J."/>
        </authorList>
    </citation>
    <scope>NUCLEOTIDE SEQUENCE</scope>
    <source>
        <strain evidence="1">SCP</strain>
    </source>
</reference>